<dbReference type="SMART" id="SM00554">
    <property type="entry name" value="FAS1"/>
    <property type="match status" value="2"/>
</dbReference>
<keyword evidence="4" id="KW-1185">Reference proteome</keyword>
<dbReference type="PROSITE" id="PS50213">
    <property type="entry name" value="FAS1"/>
    <property type="match status" value="2"/>
</dbReference>
<accession>A0ABW7F533</accession>
<dbReference type="RefSeq" id="WP_394480763.1">
    <property type="nucleotide sequence ID" value="NZ_JBIGHV010000006.1"/>
</dbReference>
<feature type="domain" description="FAS1" evidence="2">
    <location>
        <begin position="28"/>
        <end position="166"/>
    </location>
</feature>
<dbReference type="Gene3D" id="2.30.180.10">
    <property type="entry name" value="FAS1 domain"/>
    <property type="match status" value="2"/>
</dbReference>
<feature type="chain" id="PRO_5047306613" evidence="1">
    <location>
        <begin position="20"/>
        <end position="309"/>
    </location>
</feature>
<evidence type="ECO:0000259" key="2">
    <source>
        <dbReference type="PROSITE" id="PS50213"/>
    </source>
</evidence>
<protein>
    <submittedName>
        <fullName evidence="3">Fasciclin domain-containing protein</fullName>
    </submittedName>
</protein>
<dbReference type="PANTHER" id="PTHR10900">
    <property type="entry name" value="PERIOSTIN-RELATED"/>
    <property type="match status" value="1"/>
</dbReference>
<dbReference type="InterPro" id="IPR000782">
    <property type="entry name" value="FAS1_domain"/>
</dbReference>
<sequence>MWTTWLQRLGISLSISLLAACGGGDDPDPNVVEVAQRDANFSVLAEAVVAADLAGTLSGPGPFTVFAPTDAAFAALLTELGVSKAQLLADKPLLRTVLQYHVLGSKVERSAVPLGKPITPLEGGIFKIDSVGGNLVITDGRNRTARITATDVAATNGVVHAIDKVLLPADKTVVATAQALPDFSILVEAVVAADLVPTLNGTGPFTVFAPTNAAFAKLLTELGLTKEQLLADKPLLTKVLTYHVVAGRVLKADVPVGTPITTVQGNTFTVDATLAITDRNSRKAAITATDVLARNGVIHVIDTVILPTL</sequence>
<feature type="domain" description="FAS1" evidence="2">
    <location>
        <begin position="170"/>
        <end position="305"/>
    </location>
</feature>
<keyword evidence="1" id="KW-0732">Signal</keyword>
<evidence type="ECO:0000256" key="1">
    <source>
        <dbReference type="SAM" id="SignalP"/>
    </source>
</evidence>
<feature type="signal peptide" evidence="1">
    <location>
        <begin position="1"/>
        <end position="19"/>
    </location>
</feature>
<name>A0ABW7F533_9BURK</name>
<reference evidence="3 4" key="1">
    <citation type="submission" date="2024-08" db="EMBL/GenBank/DDBJ databases">
        <authorList>
            <person name="Lu H."/>
        </authorList>
    </citation>
    <scope>NUCLEOTIDE SEQUENCE [LARGE SCALE GENOMIC DNA]</scope>
    <source>
        <strain evidence="3 4">LYH14W</strain>
    </source>
</reference>
<dbReference type="SUPFAM" id="SSF82153">
    <property type="entry name" value="FAS1 domain"/>
    <property type="match status" value="2"/>
</dbReference>
<gene>
    <name evidence="3" type="ORF">ACG00Y_16820</name>
</gene>
<dbReference type="EMBL" id="JBIGHV010000006">
    <property type="protein sequence ID" value="MFG6431585.1"/>
    <property type="molecule type" value="Genomic_DNA"/>
</dbReference>
<dbReference type="InterPro" id="IPR036378">
    <property type="entry name" value="FAS1_dom_sf"/>
</dbReference>
<dbReference type="Proteomes" id="UP001606210">
    <property type="component" value="Unassembled WGS sequence"/>
</dbReference>
<evidence type="ECO:0000313" key="4">
    <source>
        <dbReference type="Proteomes" id="UP001606210"/>
    </source>
</evidence>
<evidence type="ECO:0000313" key="3">
    <source>
        <dbReference type="EMBL" id="MFG6431585.1"/>
    </source>
</evidence>
<proteinExistence type="predicted"/>
<dbReference type="PANTHER" id="PTHR10900:SF77">
    <property type="entry name" value="FI19380P1"/>
    <property type="match status" value="1"/>
</dbReference>
<organism evidence="3 4">
    <name type="scientific">Pelomonas parva</name>
    <dbReference type="NCBI Taxonomy" id="3299032"/>
    <lineage>
        <taxon>Bacteria</taxon>
        <taxon>Pseudomonadati</taxon>
        <taxon>Pseudomonadota</taxon>
        <taxon>Betaproteobacteria</taxon>
        <taxon>Burkholderiales</taxon>
        <taxon>Sphaerotilaceae</taxon>
        <taxon>Roseateles</taxon>
    </lineage>
</organism>
<comment type="caution">
    <text evidence="3">The sequence shown here is derived from an EMBL/GenBank/DDBJ whole genome shotgun (WGS) entry which is preliminary data.</text>
</comment>
<dbReference type="Pfam" id="PF02469">
    <property type="entry name" value="Fasciclin"/>
    <property type="match status" value="2"/>
</dbReference>
<dbReference type="InterPro" id="IPR050904">
    <property type="entry name" value="Adhesion/Biosynth-related"/>
</dbReference>